<dbReference type="Pfam" id="PF00431">
    <property type="entry name" value="CUB"/>
    <property type="match status" value="1"/>
</dbReference>
<dbReference type="Pfam" id="PF00089">
    <property type="entry name" value="Trypsin"/>
    <property type="match status" value="1"/>
</dbReference>
<evidence type="ECO:0000256" key="1">
    <source>
        <dbReference type="ARBA" id="ARBA00004613"/>
    </source>
</evidence>
<proteinExistence type="predicted"/>
<dbReference type="PROSITE" id="PS01180">
    <property type="entry name" value="CUB"/>
    <property type="match status" value="1"/>
</dbReference>
<dbReference type="InterPro" id="IPR035914">
    <property type="entry name" value="Sperma_CUB_dom_sf"/>
</dbReference>
<evidence type="ECO:0000256" key="7">
    <source>
        <dbReference type="PROSITE-ProRule" id="PRU00059"/>
    </source>
</evidence>
<evidence type="ECO:0000259" key="9">
    <source>
        <dbReference type="PROSITE" id="PS50240"/>
    </source>
</evidence>
<keyword evidence="2" id="KW-0964">Secreted</keyword>
<evidence type="ECO:0000259" key="8">
    <source>
        <dbReference type="PROSITE" id="PS01180"/>
    </source>
</evidence>
<dbReference type="EMBL" id="OE000216">
    <property type="protein sequence ID" value="CAD7452945.1"/>
    <property type="molecule type" value="Genomic_DNA"/>
</dbReference>
<evidence type="ECO:0000256" key="5">
    <source>
        <dbReference type="ARBA" id="ARBA00022825"/>
    </source>
</evidence>
<dbReference type="PANTHER" id="PTHR24252">
    <property type="entry name" value="ACROSIN-RELATED"/>
    <property type="match status" value="1"/>
</dbReference>
<dbReference type="CDD" id="cd00041">
    <property type="entry name" value="CUB"/>
    <property type="match status" value="1"/>
</dbReference>
<gene>
    <name evidence="10" type="ORF">TTEB3V08_LOCUS1104</name>
</gene>
<dbReference type="PROSITE" id="PS00134">
    <property type="entry name" value="TRYPSIN_HIS"/>
    <property type="match status" value="1"/>
</dbReference>
<dbReference type="InterPro" id="IPR001314">
    <property type="entry name" value="Peptidase_S1A"/>
</dbReference>
<evidence type="ECO:0000256" key="3">
    <source>
        <dbReference type="ARBA" id="ARBA00022670"/>
    </source>
</evidence>
<keyword evidence="3" id="KW-0645">Protease</keyword>
<feature type="domain" description="CUB" evidence="8">
    <location>
        <begin position="108"/>
        <end position="222"/>
    </location>
</feature>
<comment type="subcellular location">
    <subcellularLocation>
        <location evidence="1">Secreted</location>
    </subcellularLocation>
</comment>
<keyword evidence="6" id="KW-1015">Disulfide bond</keyword>
<accession>A0A7R9I9X5</accession>
<keyword evidence="4" id="KW-0378">Hydrolase</keyword>
<dbReference type="GO" id="GO:0004252">
    <property type="term" value="F:serine-type endopeptidase activity"/>
    <property type="evidence" value="ECO:0007669"/>
    <property type="project" value="InterPro"/>
</dbReference>
<dbReference type="FunFam" id="2.40.10.10:FF:000015">
    <property type="entry name" value="Atrial natriuretic peptide-converting enzyme"/>
    <property type="match status" value="1"/>
</dbReference>
<name>A0A7R9I9X5_9NEOP</name>
<feature type="domain" description="Peptidase S1" evidence="9">
    <location>
        <begin position="250"/>
        <end position="483"/>
    </location>
</feature>
<dbReference type="PANTHER" id="PTHR24252:SF7">
    <property type="entry name" value="HYALIN"/>
    <property type="match status" value="1"/>
</dbReference>
<dbReference type="PROSITE" id="PS50240">
    <property type="entry name" value="TRYPSIN_DOM"/>
    <property type="match status" value="1"/>
</dbReference>
<evidence type="ECO:0000256" key="4">
    <source>
        <dbReference type="ARBA" id="ARBA00022801"/>
    </source>
</evidence>
<evidence type="ECO:0000256" key="6">
    <source>
        <dbReference type="ARBA" id="ARBA00023157"/>
    </source>
</evidence>
<dbReference type="Gene3D" id="2.60.120.290">
    <property type="entry name" value="Spermadhesin, CUB domain"/>
    <property type="match status" value="1"/>
</dbReference>
<dbReference type="SMART" id="SM00042">
    <property type="entry name" value="CUB"/>
    <property type="match status" value="1"/>
</dbReference>
<dbReference type="InterPro" id="IPR043504">
    <property type="entry name" value="Peptidase_S1_PA_chymotrypsin"/>
</dbReference>
<dbReference type="InterPro" id="IPR009003">
    <property type="entry name" value="Peptidase_S1_PA"/>
</dbReference>
<dbReference type="Gene3D" id="2.40.10.10">
    <property type="entry name" value="Trypsin-like serine proteases"/>
    <property type="match status" value="1"/>
</dbReference>
<sequence>MRFFEVVETKDVCQDTRIVLESVFGGFNFIKFLSPPVYPRPPEKNPARALDNAVPESLEPGLTARTENVTMCATDVPVRCLSSQAVIMLTALLITCLLSMLGAALGQCDYYSNIPNNANLFIYSPNYPNNYPGGTNCRWYAVAPIGSRIQLICNIFNLPRSTDCTGDRFSVSLTGDVNLVDAEYYCGSGTFTLQSRANQMNVVLVAPYSSQGGRFLCNITSAPTGVTTTTPAPTTASPDCSCGWKKDTRIVGGTTTGVNEYPMMAGLVDVVEKIVFCGATIISKRWLLTAAHCLVNKLLNQTVVLVGDHDTSTGTDTNASRLYPISRVIGHQDYNTLSEANDIGLIKVVQDILFSLEVGPVCLPWNYKGSYAGETVEALGWGSLQFGGEMSSTLQEVGLEVISYQQCLSYYNAGITQSQMCTYSQGKDACQSDSGGPLLYTNPNTGRLYLAGIISYGIACATASPGVNTRVTAYLNWISQNTPVSFARSNLLGTVQNIENVGEAHKLHAAKSNRETRRCQLTPSLRELHRAFRYDC</sequence>
<evidence type="ECO:0000256" key="2">
    <source>
        <dbReference type="ARBA" id="ARBA00022525"/>
    </source>
</evidence>
<dbReference type="SUPFAM" id="SSF49854">
    <property type="entry name" value="Spermadhesin, CUB domain"/>
    <property type="match status" value="1"/>
</dbReference>
<comment type="caution">
    <text evidence="7">Lacks conserved residue(s) required for the propagation of feature annotation.</text>
</comment>
<reference evidence="10" key="1">
    <citation type="submission" date="2020-11" db="EMBL/GenBank/DDBJ databases">
        <authorList>
            <person name="Tran Van P."/>
        </authorList>
    </citation>
    <scope>NUCLEOTIDE SEQUENCE</scope>
</reference>
<dbReference type="AlphaFoldDB" id="A0A7R9I9X5"/>
<organism evidence="10">
    <name type="scientific">Timema tahoe</name>
    <dbReference type="NCBI Taxonomy" id="61484"/>
    <lineage>
        <taxon>Eukaryota</taxon>
        <taxon>Metazoa</taxon>
        <taxon>Ecdysozoa</taxon>
        <taxon>Arthropoda</taxon>
        <taxon>Hexapoda</taxon>
        <taxon>Insecta</taxon>
        <taxon>Pterygota</taxon>
        <taxon>Neoptera</taxon>
        <taxon>Polyneoptera</taxon>
        <taxon>Phasmatodea</taxon>
        <taxon>Timematodea</taxon>
        <taxon>Timematoidea</taxon>
        <taxon>Timematidae</taxon>
        <taxon>Timema</taxon>
    </lineage>
</organism>
<dbReference type="PRINTS" id="PR00722">
    <property type="entry name" value="CHYMOTRYPSIN"/>
</dbReference>
<dbReference type="InterPro" id="IPR000859">
    <property type="entry name" value="CUB_dom"/>
</dbReference>
<dbReference type="CDD" id="cd00190">
    <property type="entry name" value="Tryp_SPc"/>
    <property type="match status" value="1"/>
</dbReference>
<dbReference type="SUPFAM" id="SSF50494">
    <property type="entry name" value="Trypsin-like serine proteases"/>
    <property type="match status" value="1"/>
</dbReference>
<dbReference type="InterPro" id="IPR001254">
    <property type="entry name" value="Trypsin_dom"/>
</dbReference>
<protein>
    <recommendedName>
        <fullName evidence="11">Venom serine protease 34</fullName>
    </recommendedName>
</protein>
<evidence type="ECO:0008006" key="11">
    <source>
        <dbReference type="Google" id="ProtNLM"/>
    </source>
</evidence>
<dbReference type="GO" id="GO:0006508">
    <property type="term" value="P:proteolysis"/>
    <property type="evidence" value="ECO:0007669"/>
    <property type="project" value="UniProtKB-KW"/>
</dbReference>
<dbReference type="GO" id="GO:0005576">
    <property type="term" value="C:extracellular region"/>
    <property type="evidence" value="ECO:0007669"/>
    <property type="project" value="UniProtKB-SubCell"/>
</dbReference>
<keyword evidence="5" id="KW-0720">Serine protease</keyword>
<evidence type="ECO:0000313" key="10">
    <source>
        <dbReference type="EMBL" id="CAD7452945.1"/>
    </source>
</evidence>
<dbReference type="SMART" id="SM00020">
    <property type="entry name" value="Tryp_SPc"/>
    <property type="match status" value="1"/>
</dbReference>
<dbReference type="InterPro" id="IPR018114">
    <property type="entry name" value="TRYPSIN_HIS"/>
</dbReference>